<feature type="transmembrane region" description="Helical" evidence="6">
    <location>
        <begin position="189"/>
        <end position="210"/>
    </location>
</feature>
<comment type="caution">
    <text evidence="8">The sequence shown here is derived from an EMBL/GenBank/DDBJ whole genome shotgun (WGS) entry which is preliminary data.</text>
</comment>
<reference evidence="9" key="1">
    <citation type="journal article" date="2019" name="Int. J. Syst. Evol. Microbiol.">
        <title>The Global Catalogue of Microorganisms (GCM) 10K type strain sequencing project: providing services to taxonomists for standard genome sequencing and annotation.</title>
        <authorList>
            <consortium name="The Broad Institute Genomics Platform"/>
            <consortium name="The Broad Institute Genome Sequencing Center for Infectious Disease"/>
            <person name="Wu L."/>
            <person name="Ma J."/>
        </authorList>
    </citation>
    <scope>NUCLEOTIDE SEQUENCE [LARGE SCALE GENOMIC DNA]</scope>
    <source>
        <strain evidence="9">JCM 14309</strain>
    </source>
</reference>
<feature type="transmembrane region" description="Helical" evidence="6">
    <location>
        <begin position="54"/>
        <end position="78"/>
    </location>
</feature>
<dbReference type="PANTHER" id="PTHR42770">
    <property type="entry name" value="AMINO ACID TRANSPORTER-RELATED"/>
    <property type="match status" value="1"/>
</dbReference>
<protein>
    <submittedName>
        <fullName evidence="8">Amino acid permease</fullName>
    </submittedName>
</protein>
<feature type="transmembrane region" description="Helical" evidence="6">
    <location>
        <begin position="365"/>
        <end position="383"/>
    </location>
</feature>
<dbReference type="Proteomes" id="UP001500236">
    <property type="component" value="Unassembled WGS sequence"/>
</dbReference>
<dbReference type="Pfam" id="PF00324">
    <property type="entry name" value="AA_permease"/>
    <property type="match status" value="1"/>
</dbReference>
<evidence type="ECO:0000256" key="3">
    <source>
        <dbReference type="ARBA" id="ARBA00022989"/>
    </source>
</evidence>
<keyword evidence="3 6" id="KW-1133">Transmembrane helix</keyword>
<gene>
    <name evidence="8" type="ORF">GCM10010529_19520</name>
</gene>
<feature type="transmembrane region" description="Helical" evidence="6">
    <location>
        <begin position="389"/>
        <end position="412"/>
    </location>
</feature>
<feature type="transmembrane region" description="Helical" evidence="6">
    <location>
        <begin position="310"/>
        <end position="332"/>
    </location>
</feature>
<evidence type="ECO:0000256" key="6">
    <source>
        <dbReference type="SAM" id="Phobius"/>
    </source>
</evidence>
<name>A0ABP6LY45_9MICC</name>
<feature type="domain" description="Amino acid permease/ SLC12A" evidence="7">
    <location>
        <begin position="53"/>
        <end position="404"/>
    </location>
</feature>
<evidence type="ECO:0000256" key="2">
    <source>
        <dbReference type="ARBA" id="ARBA00022692"/>
    </source>
</evidence>
<keyword evidence="4 6" id="KW-0472">Membrane</keyword>
<feature type="transmembrane region" description="Helical" evidence="6">
    <location>
        <begin position="162"/>
        <end position="182"/>
    </location>
</feature>
<feature type="transmembrane region" description="Helical" evidence="6">
    <location>
        <begin position="125"/>
        <end position="150"/>
    </location>
</feature>
<feature type="transmembrane region" description="Helical" evidence="6">
    <location>
        <begin position="230"/>
        <end position="247"/>
    </location>
</feature>
<dbReference type="PIRSF" id="PIRSF006060">
    <property type="entry name" value="AA_transporter"/>
    <property type="match status" value="1"/>
</dbReference>
<sequence>MPQDPTSEPQVTTPEPQKPGTRPRKLSAPASAAEDARVHQETPPLRRTLRLQHIVFVGLAYMAPMAVFDMFGIVAFATDGRVPLAYLITMAAMLITALSYARMCRLHPSAGSAYTYARRTLNPSVGFLVGWSATLGYLLLPMLNALLAAIYMSAVLPGVPSWIWVLSTIAVCTLFNLLGVHLAARANLLLVLVQIAAAGAFIVFAVRNIVTAGSGNELSMTPFSPGDVPTAALISGASLLALSFLGFDAVTTMSEEAVHPRRDIPRAILIIVIGAGTFFIVTTYLMQVIFPDVSQVDDIVSASPEIARHIGGAAFQALFVAGYMFAVLGCGLTQQMTAARLLFAMGRDGMIPRGMFGRLSPTTQVPVMNILFIAILACSALVLDLEAAASLINFGAFIAFAAVNASVIAAYLRVVRPTGNGSAFGWVALPSIGLLINVALWFSLEPSAKIVGGIWVAVGFAYLLWTTRMFRRDPIELADPDMT</sequence>
<accession>A0ABP6LY45</accession>
<evidence type="ECO:0000259" key="7">
    <source>
        <dbReference type="Pfam" id="PF00324"/>
    </source>
</evidence>
<evidence type="ECO:0000256" key="5">
    <source>
        <dbReference type="SAM" id="MobiDB-lite"/>
    </source>
</evidence>
<dbReference type="InterPro" id="IPR004841">
    <property type="entry name" value="AA-permease/SLC12A_dom"/>
</dbReference>
<dbReference type="Gene3D" id="1.20.1740.10">
    <property type="entry name" value="Amino acid/polyamine transporter I"/>
    <property type="match status" value="1"/>
</dbReference>
<comment type="subcellular location">
    <subcellularLocation>
        <location evidence="1">Membrane</location>
        <topology evidence="1">Multi-pass membrane protein</topology>
    </subcellularLocation>
</comment>
<feature type="region of interest" description="Disordered" evidence="5">
    <location>
        <begin position="1"/>
        <end position="42"/>
    </location>
</feature>
<organism evidence="8 9">
    <name type="scientific">Nesterenkonia aethiopica</name>
    <dbReference type="NCBI Taxonomy" id="269144"/>
    <lineage>
        <taxon>Bacteria</taxon>
        <taxon>Bacillati</taxon>
        <taxon>Actinomycetota</taxon>
        <taxon>Actinomycetes</taxon>
        <taxon>Micrococcales</taxon>
        <taxon>Micrococcaceae</taxon>
        <taxon>Nesterenkonia</taxon>
    </lineage>
</organism>
<feature type="transmembrane region" description="Helical" evidence="6">
    <location>
        <begin position="84"/>
        <end position="104"/>
    </location>
</feature>
<feature type="transmembrane region" description="Helical" evidence="6">
    <location>
        <begin position="448"/>
        <end position="465"/>
    </location>
</feature>
<dbReference type="PANTHER" id="PTHR42770:SF8">
    <property type="entry name" value="PUTRESCINE IMPORTER PUUP"/>
    <property type="match status" value="1"/>
</dbReference>
<dbReference type="InterPro" id="IPR050367">
    <property type="entry name" value="APC_superfamily"/>
</dbReference>
<proteinExistence type="predicted"/>
<feature type="compositionally biased region" description="Polar residues" evidence="5">
    <location>
        <begin position="1"/>
        <end position="15"/>
    </location>
</feature>
<feature type="transmembrane region" description="Helical" evidence="6">
    <location>
        <begin position="268"/>
        <end position="290"/>
    </location>
</feature>
<evidence type="ECO:0000313" key="9">
    <source>
        <dbReference type="Proteomes" id="UP001500236"/>
    </source>
</evidence>
<keyword evidence="2 6" id="KW-0812">Transmembrane</keyword>
<dbReference type="EMBL" id="BAAAVT010000011">
    <property type="protein sequence ID" value="GAA3066761.1"/>
    <property type="molecule type" value="Genomic_DNA"/>
</dbReference>
<feature type="transmembrane region" description="Helical" evidence="6">
    <location>
        <begin position="424"/>
        <end position="442"/>
    </location>
</feature>
<evidence type="ECO:0000256" key="1">
    <source>
        <dbReference type="ARBA" id="ARBA00004141"/>
    </source>
</evidence>
<evidence type="ECO:0000313" key="8">
    <source>
        <dbReference type="EMBL" id="GAA3066761.1"/>
    </source>
</evidence>
<evidence type="ECO:0000256" key="4">
    <source>
        <dbReference type="ARBA" id="ARBA00023136"/>
    </source>
</evidence>
<keyword evidence="9" id="KW-1185">Reference proteome</keyword>